<name>A0AAP0KPH4_9MAGN</name>
<feature type="transmembrane region" description="Helical" evidence="1">
    <location>
        <begin position="343"/>
        <end position="365"/>
    </location>
</feature>
<feature type="transmembrane region" description="Helical" evidence="1">
    <location>
        <begin position="385"/>
        <end position="405"/>
    </location>
</feature>
<dbReference type="EMBL" id="JBBNAE010000001">
    <property type="protein sequence ID" value="KAK9155434.1"/>
    <property type="molecule type" value="Genomic_DNA"/>
</dbReference>
<evidence type="ECO:0000256" key="1">
    <source>
        <dbReference type="SAM" id="Phobius"/>
    </source>
</evidence>
<evidence type="ECO:0000259" key="2">
    <source>
        <dbReference type="Pfam" id="PF07786"/>
    </source>
</evidence>
<evidence type="ECO:0000313" key="3">
    <source>
        <dbReference type="EMBL" id="KAK9155434.1"/>
    </source>
</evidence>
<dbReference type="Pfam" id="PF07786">
    <property type="entry name" value="HGSNAT_cat"/>
    <property type="match status" value="1"/>
</dbReference>
<feature type="transmembrane region" description="Helical" evidence="1">
    <location>
        <begin position="179"/>
        <end position="199"/>
    </location>
</feature>
<feature type="transmembrane region" description="Helical" evidence="1">
    <location>
        <begin position="106"/>
        <end position="126"/>
    </location>
</feature>
<sequence>MESDSHIINMPALEGVELKPTSRKPPRLVSLDVFRGLTVALMILVDDLGGLIPAINHSPWNGATLADFVMPFFLFIVGVSLALTYKKLTCTKLVATRTALLRALKLLIVGLVIQGGFFHGLHHLTYGVDIQSLRLMGTLQRIAIAYLFAALCEIWLVKRNNATTITASEKSSPLNKYKYQWVLAFVLTVIYMALLYGLYVPNWNYKIPSDSFSGPAKVFSVKCGVRGDTSPACNAVGMVDRKILGIQHLYMKPGYIRTKQCSTNSPNSTPPSWCQAPFDPEGLLSSVMAIVTCLIGLHYGHIIVHFKDHKNRILHWVIPATALAFVGFCLHIFGLHVNKNLYSLSYTCVTAGAAGLLFTGIYVLVDVCGYKRPAWFLEWMGKHSLMLYILAACNILPMFLHGFYWQKPENNILRLIGIN</sequence>
<feature type="transmembrane region" description="Helical" evidence="1">
    <location>
        <begin position="138"/>
        <end position="158"/>
    </location>
</feature>
<keyword evidence="1" id="KW-1133">Transmembrane helix</keyword>
<dbReference type="AlphaFoldDB" id="A0AAP0KPH4"/>
<comment type="caution">
    <text evidence="3">The sequence shown here is derived from an EMBL/GenBank/DDBJ whole genome shotgun (WGS) entry which is preliminary data.</text>
</comment>
<evidence type="ECO:0000313" key="4">
    <source>
        <dbReference type="Proteomes" id="UP001417504"/>
    </source>
</evidence>
<feature type="transmembrane region" description="Helical" evidence="1">
    <location>
        <begin position="283"/>
        <end position="304"/>
    </location>
</feature>
<accession>A0AAP0KPH4</accession>
<proteinExistence type="predicted"/>
<gene>
    <name evidence="3" type="ORF">Sjap_002914</name>
</gene>
<dbReference type="Proteomes" id="UP001417504">
    <property type="component" value="Unassembled WGS sequence"/>
</dbReference>
<feature type="transmembrane region" description="Helical" evidence="1">
    <location>
        <begin position="316"/>
        <end position="337"/>
    </location>
</feature>
<reference evidence="3 4" key="1">
    <citation type="submission" date="2024-01" db="EMBL/GenBank/DDBJ databases">
        <title>Genome assemblies of Stephania.</title>
        <authorList>
            <person name="Yang L."/>
        </authorList>
    </citation>
    <scope>NUCLEOTIDE SEQUENCE [LARGE SCALE GENOMIC DNA]</scope>
    <source>
        <strain evidence="3">QJT</strain>
        <tissue evidence="3">Leaf</tissue>
    </source>
</reference>
<keyword evidence="1" id="KW-0472">Membrane</keyword>
<keyword evidence="4" id="KW-1185">Reference proteome</keyword>
<feature type="transmembrane region" description="Helical" evidence="1">
    <location>
        <begin position="65"/>
        <end position="85"/>
    </location>
</feature>
<dbReference type="InterPro" id="IPR012429">
    <property type="entry name" value="HGSNAT_cat"/>
</dbReference>
<organism evidence="3 4">
    <name type="scientific">Stephania japonica</name>
    <dbReference type="NCBI Taxonomy" id="461633"/>
    <lineage>
        <taxon>Eukaryota</taxon>
        <taxon>Viridiplantae</taxon>
        <taxon>Streptophyta</taxon>
        <taxon>Embryophyta</taxon>
        <taxon>Tracheophyta</taxon>
        <taxon>Spermatophyta</taxon>
        <taxon>Magnoliopsida</taxon>
        <taxon>Ranunculales</taxon>
        <taxon>Menispermaceae</taxon>
        <taxon>Menispermoideae</taxon>
        <taxon>Cissampelideae</taxon>
        <taxon>Stephania</taxon>
    </lineage>
</organism>
<dbReference type="PANTHER" id="PTHR31061:SF24">
    <property type="entry name" value="LD22376P"/>
    <property type="match status" value="1"/>
</dbReference>
<keyword evidence="1" id="KW-0812">Transmembrane</keyword>
<feature type="transmembrane region" description="Helical" evidence="1">
    <location>
        <begin position="28"/>
        <end position="45"/>
    </location>
</feature>
<feature type="domain" description="Heparan-alpha-glucosaminide N-acetyltransferase catalytic" evidence="2">
    <location>
        <begin position="27"/>
        <end position="151"/>
    </location>
</feature>
<protein>
    <recommendedName>
        <fullName evidence="2">Heparan-alpha-glucosaminide N-acetyltransferase catalytic domain-containing protein</fullName>
    </recommendedName>
</protein>
<dbReference type="PANTHER" id="PTHR31061">
    <property type="entry name" value="LD22376P"/>
    <property type="match status" value="1"/>
</dbReference>